<comment type="caution">
    <text evidence="2">The sequence shown here is derived from an EMBL/GenBank/DDBJ whole genome shotgun (WGS) entry which is preliminary data.</text>
</comment>
<sequence>MLLESTRLAAFGRCVMGPTPVYPFARQNLRQPFRSMSPGVGVAHMEDPKPPISSADERGGDGIVARFADLCKVCFVLSSLMFFSPSFFGLYSAFCVCNLNW</sequence>
<protein>
    <submittedName>
        <fullName evidence="2">Uncharacterized protein</fullName>
    </submittedName>
</protein>
<keyword evidence="1" id="KW-0472">Membrane</keyword>
<organism evidence="2 3">
    <name type="scientific">Ensete ventricosum</name>
    <name type="common">Abyssinian banana</name>
    <name type="synonym">Musa ensete</name>
    <dbReference type="NCBI Taxonomy" id="4639"/>
    <lineage>
        <taxon>Eukaryota</taxon>
        <taxon>Viridiplantae</taxon>
        <taxon>Streptophyta</taxon>
        <taxon>Embryophyta</taxon>
        <taxon>Tracheophyta</taxon>
        <taxon>Spermatophyta</taxon>
        <taxon>Magnoliopsida</taxon>
        <taxon>Liliopsida</taxon>
        <taxon>Zingiberales</taxon>
        <taxon>Musaceae</taxon>
        <taxon>Ensete</taxon>
    </lineage>
</organism>
<dbReference type="AlphaFoldDB" id="A0A427B2M9"/>
<gene>
    <name evidence="2" type="ORF">B296_00006940</name>
</gene>
<evidence type="ECO:0000256" key="1">
    <source>
        <dbReference type="SAM" id="Phobius"/>
    </source>
</evidence>
<feature type="transmembrane region" description="Helical" evidence="1">
    <location>
        <begin position="73"/>
        <end position="94"/>
    </location>
</feature>
<reference evidence="2 3" key="1">
    <citation type="journal article" date="2014" name="Agronomy (Basel)">
        <title>A Draft Genome Sequence for Ensete ventricosum, the Drought-Tolerant Tree Against Hunger.</title>
        <authorList>
            <person name="Harrison J."/>
            <person name="Moore K.A."/>
            <person name="Paszkiewicz K."/>
            <person name="Jones T."/>
            <person name="Grant M."/>
            <person name="Ambacheew D."/>
            <person name="Muzemil S."/>
            <person name="Studholme D.J."/>
        </authorList>
    </citation>
    <scope>NUCLEOTIDE SEQUENCE [LARGE SCALE GENOMIC DNA]</scope>
</reference>
<keyword evidence="1" id="KW-1133">Transmembrane helix</keyword>
<dbReference type="EMBL" id="AMZH03000639">
    <property type="protein sequence ID" value="RRT82720.1"/>
    <property type="molecule type" value="Genomic_DNA"/>
</dbReference>
<dbReference type="Proteomes" id="UP000287651">
    <property type="component" value="Unassembled WGS sequence"/>
</dbReference>
<evidence type="ECO:0000313" key="2">
    <source>
        <dbReference type="EMBL" id="RRT82720.1"/>
    </source>
</evidence>
<keyword evidence="1" id="KW-0812">Transmembrane</keyword>
<name>A0A427B2M9_ENSVE</name>
<evidence type="ECO:0000313" key="3">
    <source>
        <dbReference type="Proteomes" id="UP000287651"/>
    </source>
</evidence>
<proteinExistence type="predicted"/>
<accession>A0A427B2M9</accession>